<keyword evidence="2" id="KW-1185">Reference proteome</keyword>
<reference evidence="1" key="1">
    <citation type="submission" date="2020-03" db="EMBL/GenBank/DDBJ databases">
        <authorList>
            <person name="Weist P."/>
        </authorList>
    </citation>
    <scope>NUCLEOTIDE SEQUENCE</scope>
</reference>
<gene>
    <name evidence="1" type="ORF">PLEPLA_LOCUS39749</name>
</gene>
<name>A0A9N7Z5H4_PLEPL</name>
<evidence type="ECO:0000313" key="1">
    <source>
        <dbReference type="EMBL" id="CAB1452010.1"/>
    </source>
</evidence>
<dbReference type="Proteomes" id="UP001153269">
    <property type="component" value="Unassembled WGS sequence"/>
</dbReference>
<dbReference type="EMBL" id="CADEAL010004112">
    <property type="protein sequence ID" value="CAB1452010.1"/>
    <property type="molecule type" value="Genomic_DNA"/>
</dbReference>
<evidence type="ECO:0000313" key="2">
    <source>
        <dbReference type="Proteomes" id="UP001153269"/>
    </source>
</evidence>
<comment type="caution">
    <text evidence="1">The sequence shown here is derived from an EMBL/GenBank/DDBJ whole genome shotgun (WGS) entry which is preliminary data.</text>
</comment>
<accession>A0A9N7Z5H4</accession>
<protein>
    <submittedName>
        <fullName evidence="1">Uncharacterized protein</fullName>
    </submittedName>
</protein>
<dbReference type="AlphaFoldDB" id="A0A9N7Z5H4"/>
<proteinExistence type="predicted"/>
<organism evidence="1 2">
    <name type="scientific">Pleuronectes platessa</name>
    <name type="common">European plaice</name>
    <dbReference type="NCBI Taxonomy" id="8262"/>
    <lineage>
        <taxon>Eukaryota</taxon>
        <taxon>Metazoa</taxon>
        <taxon>Chordata</taxon>
        <taxon>Craniata</taxon>
        <taxon>Vertebrata</taxon>
        <taxon>Euteleostomi</taxon>
        <taxon>Actinopterygii</taxon>
        <taxon>Neopterygii</taxon>
        <taxon>Teleostei</taxon>
        <taxon>Neoteleostei</taxon>
        <taxon>Acanthomorphata</taxon>
        <taxon>Carangaria</taxon>
        <taxon>Pleuronectiformes</taxon>
        <taxon>Pleuronectoidei</taxon>
        <taxon>Pleuronectidae</taxon>
        <taxon>Pleuronectes</taxon>
    </lineage>
</organism>
<sequence length="280" mass="30820">MAQPSPTLLLLEDAHPDRSSAQQPILNISQTKSQQLAHSQRYSHPLACLEACLDFRLPYLTAKPHPVSPHRPVLINPGYSRWQRGREEKNWRFVHQGHFIFTRRQPSTLTPPISSSTRGYKCQQCPPASAAMPIHWESTPWDLIDVPVLRCPLLCYPREHRAMHSAFQRASCVFCKRGCQAGSLLTVTGAEGGRGKNAGDQGSDITLIVSDCINSQHGPGWVHRPGILTPASPVSWRSLIVFVGGIGRLRRGFQALSASGPLTALNENCHAPVCTSVSQC</sequence>